<evidence type="ECO:0000259" key="5">
    <source>
        <dbReference type="Pfam" id="PF14905"/>
    </source>
</evidence>
<evidence type="ECO:0000313" key="7">
    <source>
        <dbReference type="Proteomes" id="UP001337681"/>
    </source>
</evidence>
<evidence type="ECO:0000256" key="3">
    <source>
        <dbReference type="ARBA" id="ARBA00023237"/>
    </source>
</evidence>
<dbReference type="SUPFAM" id="SSF49464">
    <property type="entry name" value="Carboxypeptidase regulatory domain-like"/>
    <property type="match status" value="1"/>
</dbReference>
<dbReference type="PANTHER" id="PTHR40980">
    <property type="entry name" value="PLUG DOMAIN-CONTAINING PROTEIN"/>
    <property type="match status" value="1"/>
</dbReference>
<dbReference type="InterPro" id="IPR037066">
    <property type="entry name" value="Plug_dom_sf"/>
</dbReference>
<dbReference type="Pfam" id="PF14905">
    <property type="entry name" value="OMP_b-brl_3"/>
    <property type="match status" value="1"/>
</dbReference>
<protein>
    <submittedName>
        <fullName evidence="6">TonB-dependent receptor</fullName>
    </submittedName>
</protein>
<sequence>MKNYLIIFIIAYLAPHLSTAQNTSHNITIRVIDENQNFIENASIKIFKNEATQPTQTLITNVNGSANFSSSETGKYSVEVTALNFKNSEKSHFEFPAETKFLNVFLQSKTTEINEVSFVSKKQLIQRSQGKTLINVDANITNAGTSVLEVLEKSPGVSIDKNGAITLQGKPKVLILIDDKPTYISGTELTNLLSSMNSSQVNQIELITSPSAKYDASGNAGIINIKTKKNNQDGINGNLSINYGQGKYHKNANAFNLNYKKGKFNNYLNYNLAFNKNFTDLYAYRTYFTNSGSVKASLDQDSYLTNNNKQNTLKIGTDYLVNDNTTLGASFNGALRSMKGTGENYSNWLRPNGNIDSTLLTNSGNNYELNHFGIQLYGSHQINKNQKISADFDMLGYEIKDRQNFDNQVTGAAISILSSNAGKINSNLNIYAAKVDYVANLNDQTKFEAGYKTSTTKTDNKAAYTLLDGKNWVPDYNKSNHFLYNEFINSAYSSVEYKREKLSAQLGLRYENTYYKGHQKGNALRADSTFSRAYNDFFPSTYISYQIDSVSSLSINAGKRIDRPAYQKLNPFVYIVNKYTHIQGNPFFLPQHSWNIDLTHSWKGILITSLSFSDTKNYFSQLFFEKEDDILAYAEGNVGKMYNYGISVSAQLPINKWWSFTGQSVFNHKELKGYRGLDYSSTINQLHTNINNSFRINKDVYLEVSGFYTSKARNDLQEVLRPTGQVSLGLAKTILKGKGTFKLSARDVFYTQAMEGDTDFPTAHEYFKIKRDSRSINFGFSYNFGKKLKSISRSGGSASDEMKRAAG</sequence>
<evidence type="ECO:0000256" key="2">
    <source>
        <dbReference type="ARBA" id="ARBA00023136"/>
    </source>
</evidence>
<evidence type="ECO:0000256" key="4">
    <source>
        <dbReference type="SAM" id="SignalP"/>
    </source>
</evidence>
<comment type="subcellular location">
    <subcellularLocation>
        <location evidence="1">Cell outer membrane</location>
    </subcellularLocation>
</comment>
<evidence type="ECO:0000313" key="6">
    <source>
        <dbReference type="EMBL" id="MEE1884397.1"/>
    </source>
</evidence>
<keyword evidence="3" id="KW-0998">Cell outer membrane</keyword>
<dbReference type="Pfam" id="PF13620">
    <property type="entry name" value="CarboxypepD_reg"/>
    <property type="match status" value="1"/>
</dbReference>
<dbReference type="EMBL" id="JAZDQU010000001">
    <property type="protein sequence ID" value="MEE1884397.1"/>
    <property type="molecule type" value="Genomic_DNA"/>
</dbReference>
<dbReference type="Proteomes" id="UP001337681">
    <property type="component" value="Unassembled WGS sequence"/>
</dbReference>
<comment type="caution">
    <text evidence="6">The sequence shown here is derived from an EMBL/GenBank/DDBJ whole genome shotgun (WGS) entry which is preliminary data.</text>
</comment>
<accession>A0ABU7GZD8</accession>
<feature type="domain" description="Outer membrane protein beta-barrel" evidence="5">
    <location>
        <begin position="383"/>
        <end position="782"/>
    </location>
</feature>
<reference evidence="6 7" key="1">
    <citation type="submission" date="2024-01" db="EMBL/GenBank/DDBJ databases">
        <title>Pedobacter sp. nov., isolated from oil-contaminated soil.</title>
        <authorList>
            <person name="Le N.T.T."/>
        </authorList>
    </citation>
    <scope>NUCLEOTIDE SEQUENCE [LARGE SCALE GENOMIC DNA]</scope>
    <source>
        <strain evidence="6 7">VNH31</strain>
    </source>
</reference>
<dbReference type="SUPFAM" id="SSF56935">
    <property type="entry name" value="Porins"/>
    <property type="match status" value="1"/>
</dbReference>
<organism evidence="6 7">
    <name type="scientific">Pedobacter flavus</name>
    <dbReference type="NCBI Taxonomy" id="3113906"/>
    <lineage>
        <taxon>Bacteria</taxon>
        <taxon>Pseudomonadati</taxon>
        <taxon>Bacteroidota</taxon>
        <taxon>Sphingobacteriia</taxon>
        <taxon>Sphingobacteriales</taxon>
        <taxon>Sphingobacteriaceae</taxon>
        <taxon>Pedobacter</taxon>
    </lineage>
</organism>
<dbReference type="Gene3D" id="2.40.170.20">
    <property type="entry name" value="TonB-dependent receptor, beta-barrel domain"/>
    <property type="match status" value="1"/>
</dbReference>
<dbReference type="InterPro" id="IPR008969">
    <property type="entry name" value="CarboxyPept-like_regulatory"/>
</dbReference>
<name>A0ABU7GZD8_9SPHI</name>
<evidence type="ECO:0000256" key="1">
    <source>
        <dbReference type="ARBA" id="ARBA00004442"/>
    </source>
</evidence>
<keyword evidence="2" id="KW-0472">Membrane</keyword>
<dbReference type="RefSeq" id="WP_330145314.1">
    <property type="nucleotide sequence ID" value="NZ_JAZDQU010000001.1"/>
</dbReference>
<dbReference type="PANTHER" id="PTHR40980:SF4">
    <property type="entry name" value="TONB-DEPENDENT RECEPTOR-LIKE BETA-BARREL DOMAIN-CONTAINING PROTEIN"/>
    <property type="match status" value="1"/>
</dbReference>
<feature type="chain" id="PRO_5046552083" evidence="4">
    <location>
        <begin position="21"/>
        <end position="807"/>
    </location>
</feature>
<dbReference type="Gene3D" id="2.170.130.10">
    <property type="entry name" value="TonB-dependent receptor, plug domain"/>
    <property type="match status" value="1"/>
</dbReference>
<feature type="signal peptide" evidence="4">
    <location>
        <begin position="1"/>
        <end position="20"/>
    </location>
</feature>
<gene>
    <name evidence="6" type="ORF">VRU49_03085</name>
</gene>
<dbReference type="Gene3D" id="2.60.40.1120">
    <property type="entry name" value="Carboxypeptidase-like, regulatory domain"/>
    <property type="match status" value="1"/>
</dbReference>
<dbReference type="InterPro" id="IPR041700">
    <property type="entry name" value="OMP_b-brl_3"/>
</dbReference>
<keyword evidence="4" id="KW-0732">Signal</keyword>
<keyword evidence="7" id="KW-1185">Reference proteome</keyword>
<keyword evidence="6" id="KW-0675">Receptor</keyword>
<dbReference type="InterPro" id="IPR036942">
    <property type="entry name" value="Beta-barrel_TonB_sf"/>
</dbReference>
<proteinExistence type="predicted"/>